<dbReference type="Gene3D" id="3.40.630.30">
    <property type="match status" value="1"/>
</dbReference>
<dbReference type="InterPro" id="IPR000182">
    <property type="entry name" value="GNAT_dom"/>
</dbReference>
<dbReference type="Proteomes" id="UP001240157">
    <property type="component" value="Unassembled WGS sequence"/>
</dbReference>
<dbReference type="EMBL" id="JAVGJF010000001">
    <property type="protein sequence ID" value="MDQ7174434.1"/>
    <property type="molecule type" value="Genomic_DNA"/>
</dbReference>
<dbReference type="Pfam" id="PF18467">
    <property type="entry name" value="DUF5613"/>
    <property type="match status" value="1"/>
</dbReference>
<dbReference type="Pfam" id="PF00583">
    <property type="entry name" value="Acetyltransf_1"/>
    <property type="match status" value="1"/>
</dbReference>
<evidence type="ECO:0000313" key="3">
    <source>
        <dbReference type="Proteomes" id="UP001240157"/>
    </source>
</evidence>
<dbReference type="SUPFAM" id="SSF55729">
    <property type="entry name" value="Acyl-CoA N-acyltransferases (Nat)"/>
    <property type="match status" value="1"/>
</dbReference>
<keyword evidence="2" id="KW-0808">Transferase</keyword>
<evidence type="ECO:0000259" key="1">
    <source>
        <dbReference type="PROSITE" id="PS51186"/>
    </source>
</evidence>
<dbReference type="RefSeq" id="WP_233664382.1">
    <property type="nucleotide sequence ID" value="NZ_CP046028.1"/>
</dbReference>
<dbReference type="AlphaFoldDB" id="A0ABD5ASM6"/>
<dbReference type="CDD" id="cd04301">
    <property type="entry name" value="NAT_SF"/>
    <property type="match status" value="1"/>
</dbReference>
<evidence type="ECO:0000313" key="2">
    <source>
        <dbReference type="EMBL" id="MDQ7174434.1"/>
    </source>
</evidence>
<reference evidence="2 3" key="1">
    <citation type="submission" date="2023-08" db="EMBL/GenBank/DDBJ databases">
        <title>Whole genome sequencing of Staphylococcus chromogenes NNSch 2386.</title>
        <authorList>
            <person name="Kropotov V.S."/>
            <person name="Boriskina E.V."/>
            <person name="Gordinskaya N.A."/>
            <person name="Shkurkina I.S."/>
            <person name="Kryazhev D.V."/>
            <person name="Alekseeva A.E."/>
            <person name="Makhova M.A."/>
        </authorList>
    </citation>
    <scope>NUCLEOTIDE SEQUENCE [LARGE SCALE GENOMIC DNA]</scope>
    <source>
        <strain evidence="2 3">NNSch 2386</strain>
    </source>
</reference>
<feature type="domain" description="N-acetyltransferase" evidence="1">
    <location>
        <begin position="115"/>
        <end position="252"/>
    </location>
</feature>
<gene>
    <name evidence="2" type="ORF">RCF65_00355</name>
</gene>
<dbReference type="EC" id="2.3.1.-" evidence="2"/>
<organism evidence="2 3">
    <name type="scientific">Staphylococcus chromogenes</name>
    <name type="common">Staphylococcus hyicus subsp. chromogenes</name>
    <dbReference type="NCBI Taxonomy" id="46126"/>
    <lineage>
        <taxon>Bacteria</taxon>
        <taxon>Bacillati</taxon>
        <taxon>Bacillota</taxon>
        <taxon>Bacilli</taxon>
        <taxon>Bacillales</taxon>
        <taxon>Staphylococcaceae</taxon>
        <taxon>Staphylococcus</taxon>
    </lineage>
</organism>
<comment type="caution">
    <text evidence="2">The sequence shown here is derived from an EMBL/GenBank/DDBJ whole genome shotgun (WGS) entry which is preliminary data.</text>
</comment>
<dbReference type="InterPro" id="IPR040549">
    <property type="entry name" value="DUF5613"/>
</dbReference>
<protein>
    <submittedName>
        <fullName evidence="2">GNAT family N-acetyltransferase</fullName>
        <ecNumber evidence="2">2.3.1.-</ecNumber>
    </submittedName>
</protein>
<name>A0ABD5ASM6_STACR</name>
<dbReference type="InterPro" id="IPR016181">
    <property type="entry name" value="Acyl_CoA_acyltransferase"/>
</dbReference>
<keyword evidence="2" id="KW-0012">Acyltransferase</keyword>
<sequence length="252" mass="29090">MSHVSLKDIYTDGHLVETAQRYTRYLTPEQPLKFDANKWQYHEMPDILTFKGDMMWQEQHHLAQGSRHLHFDFPEDQTLSQDMLRFLRASGFELGCVEMYAIEGRELQSLTDEPICLKKVTLQTVQDYLEIFNLVGAPYGEDYLKEAGQHIIEQVTQGTPCLEYYVAYENGPVGILNLIQTRNTVEIDGFAVKPELQGRKIGTRMQAQVGKIAKQRLVILVADAEDTAKEMYVKQGYTYLHFRYSALLEKNT</sequence>
<proteinExistence type="predicted"/>
<accession>A0ABD5ASM6</accession>
<dbReference type="GO" id="GO:0016746">
    <property type="term" value="F:acyltransferase activity"/>
    <property type="evidence" value="ECO:0007669"/>
    <property type="project" value="UniProtKB-KW"/>
</dbReference>
<dbReference type="PROSITE" id="PS51186">
    <property type="entry name" value="GNAT"/>
    <property type="match status" value="1"/>
</dbReference>